<comment type="caution">
    <text evidence="13">The sequence shown here is derived from an EMBL/GenBank/DDBJ whole genome shotgun (WGS) entry which is preliminary data.</text>
</comment>
<keyword evidence="5 9" id="KW-0798">TonB box</keyword>
<evidence type="ECO:0000256" key="8">
    <source>
        <dbReference type="PROSITE-ProRule" id="PRU01360"/>
    </source>
</evidence>
<protein>
    <submittedName>
        <fullName evidence="13">TonB-dependent receptor</fullName>
    </submittedName>
</protein>
<dbReference type="Pfam" id="PF00593">
    <property type="entry name" value="TonB_dep_Rec_b-barrel"/>
    <property type="match status" value="1"/>
</dbReference>
<dbReference type="InterPro" id="IPR037066">
    <property type="entry name" value="Plug_dom_sf"/>
</dbReference>
<feature type="domain" description="TonB-dependent receptor plug" evidence="12">
    <location>
        <begin position="84"/>
        <end position="198"/>
    </location>
</feature>
<evidence type="ECO:0000256" key="5">
    <source>
        <dbReference type="ARBA" id="ARBA00023077"/>
    </source>
</evidence>
<dbReference type="PANTHER" id="PTHR47234">
    <property type="match status" value="1"/>
</dbReference>
<evidence type="ECO:0000313" key="14">
    <source>
        <dbReference type="Proteomes" id="UP001169764"/>
    </source>
</evidence>
<dbReference type="Gene3D" id="2.170.130.10">
    <property type="entry name" value="TonB-dependent receptor, plug domain"/>
    <property type="match status" value="1"/>
</dbReference>
<name>A0ABT8Y6U8_9SPHN</name>
<evidence type="ECO:0000256" key="1">
    <source>
        <dbReference type="ARBA" id="ARBA00004571"/>
    </source>
</evidence>
<feature type="chain" id="PRO_5046077335" evidence="10">
    <location>
        <begin position="41"/>
        <end position="975"/>
    </location>
</feature>
<feature type="domain" description="TonB-dependent receptor-like beta-barrel" evidence="11">
    <location>
        <begin position="533"/>
        <end position="936"/>
    </location>
</feature>
<evidence type="ECO:0000256" key="3">
    <source>
        <dbReference type="ARBA" id="ARBA00022452"/>
    </source>
</evidence>
<dbReference type="PROSITE" id="PS52016">
    <property type="entry name" value="TONB_DEPENDENT_REC_3"/>
    <property type="match status" value="1"/>
</dbReference>
<evidence type="ECO:0000259" key="12">
    <source>
        <dbReference type="Pfam" id="PF07715"/>
    </source>
</evidence>
<reference evidence="13" key="1">
    <citation type="submission" date="2023-07" db="EMBL/GenBank/DDBJ databases">
        <authorList>
            <person name="Kim M."/>
        </authorList>
    </citation>
    <scope>NUCLEOTIDE SEQUENCE</scope>
    <source>
        <strain evidence="13">BIUV-7</strain>
    </source>
</reference>
<dbReference type="Pfam" id="PF07715">
    <property type="entry name" value="Plug"/>
    <property type="match status" value="1"/>
</dbReference>
<dbReference type="InterPro" id="IPR012910">
    <property type="entry name" value="Plug_dom"/>
</dbReference>
<keyword evidence="13" id="KW-0675">Receptor</keyword>
<sequence>MTEEFRATAFGGTGKRTLKAGLCATVACVALPLIMAPAAAQVPISATPAPPRTAAPAAEVAPSEHEAVSDIVVTGTRIAREGYQAPSPTTVIGAERLATSANSNIAQFVTTLPAFVGSSNSRSSLAAGAVATTGINSVNLRGLGANRTLVLFDGHRVTPAHPAGDIDVNLIPQQLITTVDIVTGGASAVYGSDAVAGVVNFIMDKKYSGLKGEVSGGVTTYGDGENYRVSLTGGTGFADGRGHILLSGERADDRGIQGNSKRKWTKDGGQNFVNPAYTPTNGQPQFLILKSVGYTNASPGGVIVSGPLRGTAFGEGGATYQQAYGDIVGDAYMRGGDWARNDARRGGSIAPEETRNSLFGRAAFDIADHVNVYAQASWNRTTTFADLVPGFLLNTNGPLIRIDNPFLPANVRAQMLANGLTTIRVGTLNGDSGRIQQRTKRTGRILEIGTTGEVNLLGTSWSWDVYAQDGQTKALLVNPRNISRANYTLAVDAVRDPVSGAIVCRSTLTNPTNGCAPWNAMGTGVNQIGGAAYDYIGTPSRQDLTVEQDVYSASISGEPFSLPAGPVSIAISAEHRRNSANSTVDAGSLINDHIISNYGRIQGQTKVSEAALETVIPIFKNQPWADSLDLNGAVRYTKYSRAGTVATWKLGVVYSPISDIKLRATRSRDIRAPNLIETFSPPVSTRGTAFDPFTNTSLAFNQTSIGNPDLKPEIATNTAAGIVLQPSFLRGFSFSADIWDIKIRDAISSITVAQTLLLCFDGTAPQLCSNIVRENGILTQVISQSINFAVQQSRGIDFEASYSIPLAAPFSGAPGTLSFHGNATIYLKQYVNTRLSVPTDNVGENGAGNPPHWRATATASYRTDPIMGSITLRAFPSGTINDTAITCTSGCPTSTTAHPTYSQNRLPGRVYADASLSYDINVGRVRATTFVNVRNILNTPPGSPRVSSNALLSGANALLYDVEGRTFRAGLRFRL</sequence>
<keyword evidence="6 8" id="KW-0472">Membrane</keyword>
<accession>A0ABT8Y6U8</accession>
<proteinExistence type="inferred from homology"/>
<keyword evidence="7 8" id="KW-0998">Cell outer membrane</keyword>
<evidence type="ECO:0000256" key="7">
    <source>
        <dbReference type="ARBA" id="ARBA00023237"/>
    </source>
</evidence>
<comment type="subcellular location">
    <subcellularLocation>
        <location evidence="1 8">Cell outer membrane</location>
        <topology evidence="1 8">Multi-pass membrane protein</topology>
    </subcellularLocation>
</comment>
<evidence type="ECO:0000259" key="11">
    <source>
        <dbReference type="Pfam" id="PF00593"/>
    </source>
</evidence>
<dbReference type="InterPro" id="IPR000531">
    <property type="entry name" value="Beta-barrel_TonB"/>
</dbReference>
<keyword evidence="14" id="KW-1185">Reference proteome</keyword>
<keyword evidence="10" id="KW-0732">Signal</keyword>
<evidence type="ECO:0000256" key="9">
    <source>
        <dbReference type="RuleBase" id="RU003357"/>
    </source>
</evidence>
<keyword evidence="2 8" id="KW-0813">Transport</keyword>
<dbReference type="Gene3D" id="2.40.170.20">
    <property type="entry name" value="TonB-dependent receptor, beta-barrel domain"/>
    <property type="match status" value="1"/>
</dbReference>
<dbReference type="Proteomes" id="UP001169764">
    <property type="component" value="Unassembled WGS sequence"/>
</dbReference>
<evidence type="ECO:0000256" key="10">
    <source>
        <dbReference type="SAM" id="SignalP"/>
    </source>
</evidence>
<keyword evidence="4 8" id="KW-0812">Transmembrane</keyword>
<keyword evidence="3 8" id="KW-1134">Transmembrane beta strand</keyword>
<gene>
    <name evidence="13" type="ORF">Q4F19_06635</name>
</gene>
<evidence type="ECO:0000256" key="6">
    <source>
        <dbReference type="ARBA" id="ARBA00023136"/>
    </source>
</evidence>
<comment type="similarity">
    <text evidence="8 9">Belongs to the TonB-dependent receptor family.</text>
</comment>
<feature type="signal peptide" evidence="10">
    <location>
        <begin position="1"/>
        <end position="40"/>
    </location>
</feature>
<dbReference type="EMBL" id="JAUOTP010000002">
    <property type="protein sequence ID" value="MDO6414052.1"/>
    <property type="molecule type" value="Genomic_DNA"/>
</dbReference>
<dbReference type="InterPro" id="IPR039426">
    <property type="entry name" value="TonB-dep_rcpt-like"/>
</dbReference>
<dbReference type="SUPFAM" id="SSF56935">
    <property type="entry name" value="Porins"/>
    <property type="match status" value="1"/>
</dbReference>
<dbReference type="PANTHER" id="PTHR47234:SF3">
    <property type="entry name" value="SECRETIN_TONB SHORT N-TERMINAL DOMAIN-CONTAINING PROTEIN"/>
    <property type="match status" value="1"/>
</dbReference>
<dbReference type="InterPro" id="IPR036942">
    <property type="entry name" value="Beta-barrel_TonB_sf"/>
</dbReference>
<organism evidence="13 14">
    <name type="scientific">Sphingomonas natans</name>
    <dbReference type="NCBI Taxonomy" id="3063330"/>
    <lineage>
        <taxon>Bacteria</taxon>
        <taxon>Pseudomonadati</taxon>
        <taxon>Pseudomonadota</taxon>
        <taxon>Alphaproteobacteria</taxon>
        <taxon>Sphingomonadales</taxon>
        <taxon>Sphingomonadaceae</taxon>
        <taxon>Sphingomonas</taxon>
    </lineage>
</organism>
<evidence type="ECO:0000313" key="13">
    <source>
        <dbReference type="EMBL" id="MDO6414052.1"/>
    </source>
</evidence>
<evidence type="ECO:0000256" key="2">
    <source>
        <dbReference type="ARBA" id="ARBA00022448"/>
    </source>
</evidence>
<evidence type="ECO:0000256" key="4">
    <source>
        <dbReference type="ARBA" id="ARBA00022692"/>
    </source>
</evidence>